<feature type="compositionally biased region" description="Acidic residues" evidence="1">
    <location>
        <begin position="355"/>
        <end position="374"/>
    </location>
</feature>
<feature type="compositionally biased region" description="Acidic residues" evidence="1">
    <location>
        <begin position="382"/>
        <end position="399"/>
    </location>
</feature>
<accession>A0A024G6W0</accession>
<name>A0A024G6W0_9STRA</name>
<evidence type="ECO:0000313" key="2">
    <source>
        <dbReference type="EMBL" id="CCI42373.1"/>
    </source>
</evidence>
<dbReference type="InterPro" id="IPR036322">
    <property type="entry name" value="WD40_repeat_dom_sf"/>
</dbReference>
<evidence type="ECO:0000313" key="3">
    <source>
        <dbReference type="Proteomes" id="UP000053237"/>
    </source>
</evidence>
<dbReference type="CDD" id="cd22857">
    <property type="entry name" value="WDR74"/>
    <property type="match status" value="1"/>
</dbReference>
<dbReference type="SMART" id="SM00320">
    <property type="entry name" value="WD40"/>
    <property type="match status" value="3"/>
</dbReference>
<protein>
    <recommendedName>
        <fullName evidence="4">Ribosome biogenesis protein NSA1</fullName>
    </recommendedName>
</protein>
<dbReference type="InterPro" id="IPR001680">
    <property type="entry name" value="WD40_rpt"/>
</dbReference>
<feature type="region of interest" description="Disordered" evidence="1">
    <location>
        <begin position="336"/>
        <end position="399"/>
    </location>
</feature>
<organism evidence="2 3">
    <name type="scientific">Albugo candida</name>
    <dbReference type="NCBI Taxonomy" id="65357"/>
    <lineage>
        <taxon>Eukaryota</taxon>
        <taxon>Sar</taxon>
        <taxon>Stramenopiles</taxon>
        <taxon>Oomycota</taxon>
        <taxon>Peronosporomycetes</taxon>
        <taxon>Albuginales</taxon>
        <taxon>Albuginaceae</taxon>
        <taxon>Albugo</taxon>
    </lineage>
</organism>
<keyword evidence="3" id="KW-1185">Reference proteome</keyword>
<dbReference type="Gene3D" id="2.130.10.10">
    <property type="entry name" value="YVTN repeat-like/Quinoprotein amine dehydrogenase"/>
    <property type="match status" value="1"/>
</dbReference>
<dbReference type="GO" id="GO:0030687">
    <property type="term" value="C:preribosome, large subunit precursor"/>
    <property type="evidence" value="ECO:0007669"/>
    <property type="project" value="TreeGrafter"/>
</dbReference>
<dbReference type="InParanoid" id="A0A024G6W0"/>
<dbReference type="Proteomes" id="UP000053237">
    <property type="component" value="Unassembled WGS sequence"/>
</dbReference>
<dbReference type="PANTHER" id="PTHR16038:SF4">
    <property type="entry name" value="WD REPEAT-CONTAINING PROTEIN 74"/>
    <property type="match status" value="1"/>
</dbReference>
<gene>
    <name evidence="2" type="ORF">BN9_031570</name>
</gene>
<comment type="caution">
    <text evidence="2">The sequence shown here is derived from an EMBL/GenBank/DDBJ whole genome shotgun (WGS) entry which is preliminary data.</text>
</comment>
<dbReference type="InterPro" id="IPR015943">
    <property type="entry name" value="WD40/YVTN_repeat-like_dom_sf"/>
</dbReference>
<dbReference type="STRING" id="65357.A0A024G6W0"/>
<sequence length="399" mass="44900">MRVLVGDETGLLKSIALEKKEQIILSTGTKSQCRSHGIQHMCWHKADQNPTQACNSIVLARANGYIENLTVRHERLSECIPNWTSEIEEGKCVGLDIIRDKGSVLHATDSGIVSEYNPSTNQLGNVIKLSERIECMRLEPQKDAQSVQRHFAIGGKEVDAQIWSLETQQIVFRAKNVPFDKLQLRVPVWVKDIEFLSQGNSNGHRLVVGTGYHRIRLYDTNTQRRPIQSIDFGDHPINALCVDPNGLHVYAADTTGCLDVLDLRTLKHLGRFLGPDGAIRSLSRHPTLPYLAAVGLDRMVHVFDINARTCQHSIYAKQRLNTVLFCDEGIVQHVEDSTRPGKKQKIENSQTEMKEFDEEDEEDEEAYEGLELSEIEGNSTDQDLDNADDDVLDSDFDSN</sequence>
<dbReference type="InterPro" id="IPR037379">
    <property type="entry name" value="WDR74/Nsa1"/>
</dbReference>
<dbReference type="OrthoDB" id="18388at2759"/>
<evidence type="ECO:0008006" key="4">
    <source>
        <dbReference type="Google" id="ProtNLM"/>
    </source>
</evidence>
<dbReference type="GO" id="GO:0005730">
    <property type="term" value="C:nucleolus"/>
    <property type="evidence" value="ECO:0007669"/>
    <property type="project" value="InterPro"/>
</dbReference>
<proteinExistence type="predicted"/>
<dbReference type="EMBL" id="CAIX01000033">
    <property type="protein sequence ID" value="CCI42373.1"/>
    <property type="molecule type" value="Genomic_DNA"/>
</dbReference>
<dbReference type="PANTHER" id="PTHR16038">
    <property type="entry name" value="NOP SEVEN ASSOCIATED PROTEIN 1"/>
    <property type="match status" value="1"/>
</dbReference>
<dbReference type="GO" id="GO:0042273">
    <property type="term" value="P:ribosomal large subunit biogenesis"/>
    <property type="evidence" value="ECO:0007669"/>
    <property type="project" value="InterPro"/>
</dbReference>
<evidence type="ECO:0000256" key="1">
    <source>
        <dbReference type="SAM" id="MobiDB-lite"/>
    </source>
</evidence>
<dbReference type="SUPFAM" id="SSF50978">
    <property type="entry name" value="WD40 repeat-like"/>
    <property type="match status" value="1"/>
</dbReference>
<dbReference type="AlphaFoldDB" id="A0A024G6W0"/>
<reference evidence="2 3" key="1">
    <citation type="submission" date="2012-05" db="EMBL/GenBank/DDBJ databases">
        <title>Recombination and specialization in a pathogen metapopulation.</title>
        <authorList>
            <person name="Gardiner A."/>
            <person name="Kemen E."/>
            <person name="Schultz-Larsen T."/>
            <person name="MacLean D."/>
            <person name="Van Oosterhout C."/>
            <person name="Jones J.D.G."/>
        </authorList>
    </citation>
    <scope>NUCLEOTIDE SEQUENCE [LARGE SCALE GENOMIC DNA]</scope>
    <source>
        <strain evidence="2 3">Ac Nc2</strain>
    </source>
</reference>